<gene>
    <name evidence="1" type="ORF">VSVS05_03970</name>
</gene>
<sequence>MSVSLKPVGLRYGYLTNRVSTSCYWFQAYSELRDRPFALGSRLMKTSLFYHCPKCAADTVLSVKHIDKIGGDGCFNCHSCNEVLRLSDQGMKVLNGRRAELKTLAPYQAGGLLMLVAATAIHFLDGMAADTLLLCYIIAVTAILKAHSTFFLDSHLVFHENA</sequence>
<evidence type="ECO:0000313" key="1">
    <source>
        <dbReference type="EMBL" id="ANU39006.1"/>
    </source>
</evidence>
<keyword evidence="2" id="KW-1185">Reference proteome</keyword>
<evidence type="ECO:0000313" key="2">
    <source>
        <dbReference type="Proteomes" id="UP000092528"/>
    </source>
</evidence>
<dbReference type="STRING" id="45658.VSVS12_03275"/>
<name>A0A1B1NTZ5_9VIBR</name>
<organism evidence="1 2">
    <name type="scientific">Vibrio scophthalmi</name>
    <dbReference type="NCBI Taxonomy" id="45658"/>
    <lineage>
        <taxon>Bacteria</taxon>
        <taxon>Pseudomonadati</taxon>
        <taxon>Pseudomonadota</taxon>
        <taxon>Gammaproteobacteria</taxon>
        <taxon>Vibrionales</taxon>
        <taxon>Vibrionaceae</taxon>
        <taxon>Vibrio</taxon>
    </lineage>
</organism>
<proteinExistence type="predicted"/>
<accession>A0A1B1NTZ5</accession>
<dbReference type="KEGG" id="vsc:VSVS12_03275"/>
<protein>
    <submittedName>
        <fullName evidence="1">Uncharacterized protein</fullName>
    </submittedName>
</protein>
<reference evidence="1 2" key="1">
    <citation type="submission" date="2016-07" db="EMBL/GenBank/DDBJ databases">
        <title>Genome sequencing of Vibrio scophthalmi strain VS-05, an isolated from Paralichthys olivaceus.</title>
        <authorList>
            <person name="Han H.-J."/>
        </authorList>
    </citation>
    <scope>NUCLEOTIDE SEQUENCE [LARGE SCALE GENOMIC DNA]</scope>
    <source>
        <strain evidence="1 2">VS-05</strain>
    </source>
</reference>
<dbReference type="PATRIC" id="fig|45658.6.peg.3213"/>
<dbReference type="Proteomes" id="UP000092528">
    <property type="component" value="Chromosome 2"/>
</dbReference>
<dbReference type="EMBL" id="CP016415">
    <property type="protein sequence ID" value="ANU39006.1"/>
    <property type="molecule type" value="Genomic_DNA"/>
</dbReference>
<dbReference type="AlphaFoldDB" id="A0A1B1NTZ5"/>